<protein>
    <submittedName>
        <fullName evidence="3">Uncharacterized protein</fullName>
    </submittedName>
</protein>
<feature type="compositionally biased region" description="Low complexity" evidence="1">
    <location>
        <begin position="303"/>
        <end position="330"/>
    </location>
</feature>
<feature type="region of interest" description="Disordered" evidence="1">
    <location>
        <begin position="152"/>
        <end position="184"/>
    </location>
</feature>
<dbReference type="HOGENOM" id="CLU_726011_0_0_1"/>
<reference evidence="3 4" key="1">
    <citation type="journal article" date="2012" name="Eukaryot. Cell">
        <title>Genome sequence of the Trichosporon asahii environmental strain CBS 8904.</title>
        <authorList>
            <person name="Yang R.Y."/>
            <person name="Li H.T."/>
            <person name="Zhu H."/>
            <person name="Zhou G.P."/>
            <person name="Wang M."/>
            <person name="Wang L."/>
        </authorList>
    </citation>
    <scope>NUCLEOTIDE SEQUENCE [LARGE SCALE GENOMIC DNA]</scope>
    <source>
        <strain evidence="3 4">CBS 8904</strain>
    </source>
</reference>
<accession>K1V5K7</accession>
<feature type="compositionally biased region" description="Polar residues" evidence="1">
    <location>
        <begin position="285"/>
        <end position="294"/>
    </location>
</feature>
<dbReference type="EMBL" id="AMBO01000373">
    <property type="protein sequence ID" value="EKC99254.1"/>
    <property type="molecule type" value="Genomic_DNA"/>
</dbReference>
<evidence type="ECO:0000313" key="4">
    <source>
        <dbReference type="Proteomes" id="UP000006757"/>
    </source>
</evidence>
<name>K1V5K7_TRIAC</name>
<feature type="region of interest" description="Disordered" evidence="1">
    <location>
        <begin position="281"/>
        <end position="381"/>
    </location>
</feature>
<evidence type="ECO:0000256" key="2">
    <source>
        <dbReference type="SAM" id="Phobius"/>
    </source>
</evidence>
<dbReference type="InParanoid" id="K1V5K7"/>
<comment type="caution">
    <text evidence="3">The sequence shown here is derived from an EMBL/GenBank/DDBJ whole genome shotgun (WGS) entry which is preliminary data.</text>
</comment>
<dbReference type="Proteomes" id="UP000006757">
    <property type="component" value="Unassembled WGS sequence"/>
</dbReference>
<feature type="transmembrane region" description="Helical" evidence="2">
    <location>
        <begin position="188"/>
        <end position="212"/>
    </location>
</feature>
<dbReference type="AlphaFoldDB" id="K1V5K7"/>
<keyword evidence="2" id="KW-0472">Membrane</keyword>
<keyword evidence="4" id="KW-1185">Reference proteome</keyword>
<proteinExistence type="predicted"/>
<keyword evidence="2" id="KW-0812">Transmembrane</keyword>
<evidence type="ECO:0000256" key="1">
    <source>
        <dbReference type="SAM" id="MobiDB-lite"/>
    </source>
</evidence>
<gene>
    <name evidence="3" type="ORF">A1Q2_06454</name>
</gene>
<feature type="compositionally biased region" description="Low complexity" evidence="1">
    <location>
        <begin position="167"/>
        <end position="184"/>
    </location>
</feature>
<sequence length="381" mass="40971">MDGSYKFPSLSSLDHAKEVLANAGVHISTELAGDFKSGTMNGDGLGDYVLINPSTPGERQIPPNSYYAILKGPRSERQSDCWVVWDPKPPAAEAVQHSFGYSPQNYTDAADMSAVALDPSQSYTMRIFSQGNRPWGCLFQKLVVYQTTDQHSPLPDVTETHAPTIDATGSANGTSTGKSSSSSNTGAIVGGVVGGVCGGLILAGLILGCCWWRNRKQKQRTRGHTQNISSGSDMTHRSGAPVLRRWGSHTTVESLATSLDSQSKYGDEEHRQSFPDMALDDAVLPSQSPSTSGAPSFAHRTPSRTSYQHSSPSRSSRPTTASYATHYTSAQSHSSFGTQHPNQSTGSYEHNTTSYNSVRPSSEYENQQAMLTPSASGRRLI</sequence>
<keyword evidence="2" id="KW-1133">Transmembrane helix</keyword>
<evidence type="ECO:0000313" key="3">
    <source>
        <dbReference type="EMBL" id="EKC99254.1"/>
    </source>
</evidence>
<organism evidence="3 4">
    <name type="scientific">Trichosporon asahii var. asahii (strain CBS 8904)</name>
    <name type="common">Yeast</name>
    <dbReference type="NCBI Taxonomy" id="1220162"/>
    <lineage>
        <taxon>Eukaryota</taxon>
        <taxon>Fungi</taxon>
        <taxon>Dikarya</taxon>
        <taxon>Basidiomycota</taxon>
        <taxon>Agaricomycotina</taxon>
        <taxon>Tremellomycetes</taxon>
        <taxon>Trichosporonales</taxon>
        <taxon>Trichosporonaceae</taxon>
        <taxon>Trichosporon</taxon>
    </lineage>
</organism>
<feature type="region of interest" description="Disordered" evidence="1">
    <location>
        <begin position="220"/>
        <end position="239"/>
    </location>
</feature>
<feature type="compositionally biased region" description="Polar residues" evidence="1">
    <location>
        <begin position="331"/>
        <end position="375"/>
    </location>
</feature>
<feature type="compositionally biased region" description="Polar residues" evidence="1">
    <location>
        <begin position="224"/>
        <end position="233"/>
    </location>
</feature>